<feature type="transmembrane region" description="Helical" evidence="1">
    <location>
        <begin position="372"/>
        <end position="394"/>
    </location>
</feature>
<dbReference type="InterPro" id="IPR036259">
    <property type="entry name" value="MFS_trans_sf"/>
</dbReference>
<evidence type="ECO:0000256" key="1">
    <source>
        <dbReference type="SAM" id="Phobius"/>
    </source>
</evidence>
<dbReference type="Gene3D" id="1.20.1250.20">
    <property type="entry name" value="MFS general substrate transporter like domains"/>
    <property type="match status" value="1"/>
</dbReference>
<feature type="transmembrane region" description="Helical" evidence="1">
    <location>
        <begin position="154"/>
        <end position="176"/>
    </location>
</feature>
<keyword evidence="1" id="KW-1133">Transmembrane helix</keyword>
<name>A0AAP4BUC1_9CORY</name>
<feature type="transmembrane region" description="Helical" evidence="1">
    <location>
        <begin position="182"/>
        <end position="204"/>
    </location>
</feature>
<feature type="transmembrane region" description="Helical" evidence="1">
    <location>
        <begin position="333"/>
        <end position="352"/>
    </location>
</feature>
<proteinExistence type="predicted"/>
<feature type="transmembrane region" description="Helical" evidence="1">
    <location>
        <begin position="248"/>
        <end position="269"/>
    </location>
</feature>
<dbReference type="EMBL" id="JASNVK010000004">
    <property type="protein sequence ID" value="MDK4300252.1"/>
    <property type="molecule type" value="Genomic_DNA"/>
</dbReference>
<feature type="transmembrane region" description="Helical" evidence="1">
    <location>
        <begin position="46"/>
        <end position="68"/>
    </location>
</feature>
<dbReference type="PANTHER" id="PTHR23526">
    <property type="entry name" value="INTEGRAL MEMBRANE TRANSPORT PROTEIN-RELATED"/>
    <property type="match status" value="1"/>
</dbReference>
<dbReference type="RefSeq" id="WP_049168805.1">
    <property type="nucleotide sequence ID" value="NZ_CP068160.1"/>
</dbReference>
<dbReference type="Proteomes" id="UP001243856">
    <property type="component" value="Unassembled WGS sequence"/>
</dbReference>
<dbReference type="GO" id="GO:0022857">
    <property type="term" value="F:transmembrane transporter activity"/>
    <property type="evidence" value="ECO:0007669"/>
    <property type="project" value="InterPro"/>
</dbReference>
<feature type="transmembrane region" description="Helical" evidence="1">
    <location>
        <begin position="307"/>
        <end position="327"/>
    </location>
</feature>
<comment type="caution">
    <text evidence="3">The sequence shown here is derived from an EMBL/GenBank/DDBJ whole genome shotgun (WGS) entry which is preliminary data.</text>
</comment>
<dbReference type="AlphaFoldDB" id="A0AAP4BUC1"/>
<feature type="transmembrane region" description="Helical" evidence="1">
    <location>
        <begin position="89"/>
        <end position="110"/>
    </location>
</feature>
<keyword evidence="1" id="KW-0472">Membrane</keyword>
<feature type="transmembrane region" description="Helical" evidence="1">
    <location>
        <begin position="275"/>
        <end position="295"/>
    </location>
</feature>
<accession>A0AAP4BUC1</accession>
<evidence type="ECO:0000313" key="3">
    <source>
        <dbReference type="EMBL" id="MDK4325516.1"/>
    </source>
</evidence>
<dbReference type="EMBL" id="JASNVP010000003">
    <property type="protein sequence ID" value="MDK4325516.1"/>
    <property type="molecule type" value="Genomic_DNA"/>
</dbReference>
<dbReference type="Proteomes" id="UP001226160">
    <property type="component" value="Unassembled WGS sequence"/>
</dbReference>
<gene>
    <name evidence="2" type="ORF">QPX45_03150</name>
    <name evidence="3" type="ORF">QPX54_03170</name>
</gene>
<evidence type="ECO:0000313" key="4">
    <source>
        <dbReference type="Proteomes" id="UP001226160"/>
    </source>
</evidence>
<sequence length="427" mass="44494">MNLGSPRTARNQQHHQQQSNGRHIAIANALQNIGDQTASAKTVLPWLFTAAGVPAAFSGLLVPVRESLAMLPQAALRGWVTSQGSRKRIWLLGSLGQALCAALMAIAALVLTGTSLGVAIVALLACLAIFRSLCSLSGKDVLGRAVSKGQRGAVTGTATTLSGIVTIAVGGVLLFVPSPIPVWVGAVLIGIGALGWCVAALSFARVDENLSTRPAKNAAQSALPSTTLPWYSDTWQLLLNDAHFRQFVIVRSLLLVSSFSTAFIVTLSARNDSSFADLGAFVFVSGLSALLAGRISGIWSDRSSKTVMSVAAGTASLVLLLLVASSLTLPPGWNSVLFPLGFFLVSLSHAAIRVARSTYLVDMAENDQRTRYTGAANTLMGVILLGVGALSSVIALQGPAWALVFLALIGFVGVWAARKLPEVSQGS</sequence>
<feature type="transmembrane region" description="Helical" evidence="1">
    <location>
        <begin position="116"/>
        <end position="134"/>
    </location>
</feature>
<dbReference type="SUPFAM" id="SSF103473">
    <property type="entry name" value="MFS general substrate transporter"/>
    <property type="match status" value="1"/>
</dbReference>
<dbReference type="InterPro" id="IPR011701">
    <property type="entry name" value="MFS"/>
</dbReference>
<keyword evidence="5" id="KW-1185">Reference proteome</keyword>
<evidence type="ECO:0000313" key="5">
    <source>
        <dbReference type="Proteomes" id="UP001243856"/>
    </source>
</evidence>
<dbReference type="Pfam" id="PF07690">
    <property type="entry name" value="MFS_1"/>
    <property type="match status" value="1"/>
</dbReference>
<feature type="transmembrane region" description="Helical" evidence="1">
    <location>
        <begin position="400"/>
        <end position="417"/>
    </location>
</feature>
<reference evidence="3 5" key="1">
    <citation type="submission" date="2023-05" db="EMBL/GenBank/DDBJ databases">
        <title>Metabolic capabilities are highly conserved among human nasal-associated Corynebacterium species in pangenomic analyses.</title>
        <authorList>
            <person name="Tran T.H."/>
            <person name="Roberts A.Q."/>
            <person name="Escapa I.F."/>
            <person name="Gao W."/>
            <person name="Conlan S."/>
            <person name="Kong H."/>
            <person name="Segre J.A."/>
            <person name="Kelly M.S."/>
            <person name="Lemon K.P."/>
        </authorList>
    </citation>
    <scope>NUCLEOTIDE SEQUENCE</scope>
    <source>
        <strain evidence="3">KPL2654</strain>
        <strain evidence="2 5">KPL2811</strain>
    </source>
</reference>
<protein>
    <submittedName>
        <fullName evidence="3">MFS transporter</fullName>
    </submittedName>
</protein>
<evidence type="ECO:0000313" key="2">
    <source>
        <dbReference type="EMBL" id="MDK4300252.1"/>
    </source>
</evidence>
<dbReference type="PANTHER" id="PTHR23526:SF2">
    <property type="entry name" value="MAJOR FACILITATOR SUPERFAMILY (MFS) PROFILE DOMAIN-CONTAINING PROTEIN"/>
    <property type="match status" value="1"/>
</dbReference>
<keyword evidence="1" id="KW-0812">Transmembrane</keyword>
<dbReference type="InterPro" id="IPR052528">
    <property type="entry name" value="Sugar_transport-like"/>
</dbReference>
<organism evidence="3 4">
    <name type="scientific">Corynebacterium propinquum</name>
    <dbReference type="NCBI Taxonomy" id="43769"/>
    <lineage>
        <taxon>Bacteria</taxon>
        <taxon>Bacillati</taxon>
        <taxon>Actinomycetota</taxon>
        <taxon>Actinomycetes</taxon>
        <taxon>Mycobacteriales</taxon>
        <taxon>Corynebacteriaceae</taxon>
        <taxon>Corynebacterium</taxon>
    </lineage>
</organism>